<dbReference type="EMBL" id="JRPK02000047">
    <property type="protein sequence ID" value="TLD95371.1"/>
    <property type="molecule type" value="Genomic_DNA"/>
</dbReference>
<organism evidence="1 2">
    <name type="scientific">Helicobacter trogontum</name>
    <dbReference type="NCBI Taxonomy" id="50960"/>
    <lineage>
        <taxon>Bacteria</taxon>
        <taxon>Pseudomonadati</taxon>
        <taxon>Campylobacterota</taxon>
        <taxon>Epsilonproteobacteria</taxon>
        <taxon>Campylobacterales</taxon>
        <taxon>Helicobacteraceae</taxon>
        <taxon>Helicobacter</taxon>
    </lineage>
</organism>
<gene>
    <name evidence="1" type="ORF">LS80_009365</name>
</gene>
<accession>A0A4U8T724</accession>
<reference evidence="1 2" key="1">
    <citation type="journal article" date="2014" name="Genome Announc.">
        <title>Draft genome sequences of eight enterohepatic helicobacter species isolated from both laboratory and wild rodents.</title>
        <authorList>
            <person name="Sheh A."/>
            <person name="Shen Z."/>
            <person name="Fox J.G."/>
        </authorList>
    </citation>
    <scope>NUCLEOTIDE SEQUENCE [LARGE SCALE GENOMIC DNA]</scope>
    <source>
        <strain evidence="1 2">ATCC 49310</strain>
    </source>
</reference>
<name>A0A4U8T724_9HELI</name>
<sequence>MRLDGFRRPRLIKYDNNKGLNLSVEEYEVIRDFDPTKRQFLIKRQDEQVICTLDLRSLGNHNLRILSIGSKDIEIIDSIFQQDIPLEAKIKQLQTYYKEEA</sequence>
<dbReference type="AlphaFoldDB" id="A0A4U8T724"/>
<evidence type="ECO:0000313" key="2">
    <source>
        <dbReference type="Proteomes" id="UP000029861"/>
    </source>
</evidence>
<comment type="caution">
    <text evidence="1">The sequence shown here is derived from an EMBL/GenBank/DDBJ whole genome shotgun (WGS) entry which is preliminary data.</text>
</comment>
<protein>
    <submittedName>
        <fullName evidence="1">Uncharacterized protein</fullName>
    </submittedName>
</protein>
<dbReference type="Proteomes" id="UP000029861">
    <property type="component" value="Unassembled WGS sequence"/>
</dbReference>
<proteinExistence type="predicted"/>
<evidence type="ECO:0000313" key="1">
    <source>
        <dbReference type="EMBL" id="TLD95371.1"/>
    </source>
</evidence>
<dbReference type="RefSeq" id="WP_034320794.1">
    <property type="nucleotide sequence ID" value="NZ_FZNF01000085.1"/>
</dbReference>